<dbReference type="Pfam" id="PF07693">
    <property type="entry name" value="KAP_NTPase"/>
    <property type="match status" value="1"/>
</dbReference>
<sequence length="610" mass="73451">MANIDYSVNNEHIENYLNEYIKMVHPSFAVLVDGEWGSGKTWFINNFTNKNIGSNFLRISLFGVRSISEIDDQIFRQLYPVLKSKPFEITSRIISSLVKNTIKIDLQKEIDKIPDYLTNTDKHIFIIDDFERCQLPTTELLGYLNNFIENNNQKIIIIANEKEIEKTKDICTEKYDKIIEKIVGRKFKIKTDLNKAFLEFLKDIKNKNIFEKNKDNILDIYKNFDYINLRTLKKSIIECDRFIKNLPENARLNDEFIKSCIYSLFIIDIHLKNGKLKNSDINLVEKLRVSIYQKNKEKKELDEKEKSIEGILNYLEKFGYIGLYPDLNSIYQFFEFGFVSSDDINNSKYFYNDSMPNWKKLINYDKLTDIEFEELFKLVYEEFKSYKYKKQGILKHTFGMFLYFSKMKIIEKNENEIFQKSKYIIQHMIHNNLVELESFELENRFYKEWRDYSFEGYIFWERESHEFKEISKLLNDYQEFKENEELEKQAKELLITMEKNPIDFMKELIINGKFSNISILKFLSQTDFIKKWIEIKPENRGFIKHVFEERYNYLVNNDALLDELDWLKDLEIRVESETNKLNLLSKYFMEKLKLEIKNAIEKIENYKKKI</sequence>
<keyword evidence="3" id="KW-1185">Reference proteome</keyword>
<gene>
    <name evidence="2" type="ORF">GCL60_09990</name>
</gene>
<dbReference type="EMBL" id="WFLM01000003">
    <property type="protein sequence ID" value="KAB8039177.1"/>
    <property type="molecule type" value="Genomic_DNA"/>
</dbReference>
<evidence type="ECO:0000259" key="1">
    <source>
        <dbReference type="Pfam" id="PF07693"/>
    </source>
</evidence>
<protein>
    <recommendedName>
        <fullName evidence="1">KAP NTPase domain-containing protein</fullName>
    </recommendedName>
</protein>
<dbReference type="SUPFAM" id="SSF52540">
    <property type="entry name" value="P-loop containing nucleoside triphosphate hydrolases"/>
    <property type="match status" value="1"/>
</dbReference>
<feature type="domain" description="KAP NTPase" evidence="1">
    <location>
        <begin position="11"/>
        <end position="236"/>
    </location>
</feature>
<organism evidence="2 3">
    <name type="scientific">Silvanigrella paludirubra</name>
    <dbReference type="NCBI Taxonomy" id="2499159"/>
    <lineage>
        <taxon>Bacteria</taxon>
        <taxon>Pseudomonadati</taxon>
        <taxon>Bdellovibrionota</taxon>
        <taxon>Oligoflexia</taxon>
        <taxon>Silvanigrellales</taxon>
        <taxon>Silvanigrellaceae</taxon>
        <taxon>Silvanigrella</taxon>
    </lineage>
</organism>
<accession>A0A6N6VST1</accession>
<comment type="caution">
    <text evidence="2">The sequence shown here is derived from an EMBL/GenBank/DDBJ whole genome shotgun (WGS) entry which is preliminary data.</text>
</comment>
<dbReference type="InterPro" id="IPR011646">
    <property type="entry name" value="KAP_P-loop"/>
</dbReference>
<dbReference type="RefSeq" id="WP_153420576.1">
    <property type="nucleotide sequence ID" value="NZ_WFLM01000003.1"/>
</dbReference>
<reference evidence="2 3" key="1">
    <citation type="submission" date="2019-10" db="EMBL/GenBank/DDBJ databases">
        <title>New species of Slilvanegrellaceae.</title>
        <authorList>
            <person name="Pitt A."/>
            <person name="Hahn M.W."/>
        </authorList>
    </citation>
    <scope>NUCLEOTIDE SEQUENCE [LARGE SCALE GENOMIC DNA]</scope>
    <source>
        <strain evidence="2 3">SP-Ram-0.45-NSY-1</strain>
    </source>
</reference>
<dbReference type="InterPro" id="IPR027417">
    <property type="entry name" value="P-loop_NTPase"/>
</dbReference>
<proteinExistence type="predicted"/>
<evidence type="ECO:0000313" key="3">
    <source>
        <dbReference type="Proteomes" id="UP000437748"/>
    </source>
</evidence>
<evidence type="ECO:0000313" key="2">
    <source>
        <dbReference type="EMBL" id="KAB8039177.1"/>
    </source>
</evidence>
<dbReference type="Proteomes" id="UP000437748">
    <property type="component" value="Unassembled WGS sequence"/>
</dbReference>
<dbReference type="AlphaFoldDB" id="A0A6N6VST1"/>
<name>A0A6N6VST1_9BACT</name>
<dbReference type="OrthoDB" id="88903at2"/>
<dbReference type="Gene3D" id="3.40.50.300">
    <property type="entry name" value="P-loop containing nucleotide triphosphate hydrolases"/>
    <property type="match status" value="1"/>
</dbReference>